<dbReference type="GO" id="GO:0000122">
    <property type="term" value="P:negative regulation of transcription by RNA polymerase II"/>
    <property type="evidence" value="ECO:0007669"/>
    <property type="project" value="TreeGrafter"/>
</dbReference>
<keyword evidence="5" id="KW-1185">Reference proteome</keyword>
<dbReference type="GO" id="GO:0003714">
    <property type="term" value="F:transcription corepressor activity"/>
    <property type="evidence" value="ECO:0007669"/>
    <property type="project" value="InterPro"/>
</dbReference>
<dbReference type="Pfam" id="PF16879">
    <property type="entry name" value="Sin3a_C"/>
    <property type="match status" value="1"/>
</dbReference>
<gene>
    <name evidence="4" type="ORF">F3Y22_tig00110206pilonHSYRG00058</name>
</gene>
<dbReference type="PANTHER" id="PTHR12346:SF0">
    <property type="entry name" value="SIN3A, ISOFORM G"/>
    <property type="match status" value="1"/>
</dbReference>
<organism evidence="4 5">
    <name type="scientific">Hibiscus syriacus</name>
    <name type="common">Rose of Sharon</name>
    <dbReference type="NCBI Taxonomy" id="106335"/>
    <lineage>
        <taxon>Eukaryota</taxon>
        <taxon>Viridiplantae</taxon>
        <taxon>Streptophyta</taxon>
        <taxon>Embryophyta</taxon>
        <taxon>Tracheophyta</taxon>
        <taxon>Spermatophyta</taxon>
        <taxon>Magnoliopsida</taxon>
        <taxon>eudicotyledons</taxon>
        <taxon>Gunneridae</taxon>
        <taxon>Pentapetalae</taxon>
        <taxon>rosids</taxon>
        <taxon>malvids</taxon>
        <taxon>Malvales</taxon>
        <taxon>Malvaceae</taxon>
        <taxon>Malvoideae</taxon>
        <taxon>Hibiscus</taxon>
    </lineage>
</organism>
<dbReference type="InterPro" id="IPR013194">
    <property type="entry name" value="HDAC_interact_dom"/>
</dbReference>
<keyword evidence="4" id="KW-0067">ATP-binding</keyword>
<feature type="region of interest" description="Disordered" evidence="2">
    <location>
        <begin position="247"/>
        <end position="275"/>
    </location>
</feature>
<evidence type="ECO:0000313" key="4">
    <source>
        <dbReference type="EMBL" id="KAE8713530.1"/>
    </source>
</evidence>
<protein>
    <submittedName>
        <fullName evidence="4">DEAD/DEAH box helicase, putative isoform 1</fullName>
    </submittedName>
</protein>
<feature type="compositionally biased region" description="Basic and acidic residues" evidence="2">
    <location>
        <begin position="19"/>
        <end position="39"/>
    </location>
</feature>
<keyword evidence="4" id="KW-0378">Hydrolase</keyword>
<keyword evidence="4" id="KW-0547">Nucleotide-binding</keyword>
<feature type="domain" description="Histone deacetylase interacting" evidence="3">
    <location>
        <begin position="14"/>
        <end position="100"/>
    </location>
</feature>
<dbReference type="InterPro" id="IPR031693">
    <property type="entry name" value="Sin3_C"/>
</dbReference>
<name>A0A6A3B916_HIBSY</name>
<dbReference type="PANTHER" id="PTHR12346">
    <property type="entry name" value="SIN3B-RELATED"/>
    <property type="match status" value="1"/>
</dbReference>
<keyword evidence="4" id="KW-0347">Helicase</keyword>
<comment type="caution">
    <text evidence="4">The sequence shown here is derived from an EMBL/GenBank/DDBJ whole genome shotgun (WGS) entry which is preliminary data.</text>
</comment>
<sequence length="529" mass="60479">MPSMGLSIPRPQEFLRIEGRLPRSVKMEDRDRDQGQEKDDGSEDYFFKLMRKNQYEEILFRCEDHRFELDMLLESVKETTKKVKGLLENINKGTIKTDGPICIEQHFTALLAEINGLTEKKQEEDDVHLAIAAGNRRSIIPNMEFEYPDRAEDTEDIVKAKNIHVENGNSSFVESEGNDATRLLFELQDGNCFRYNEESFRQHIVEREEGEFFPDGDVEEGGFLPNGNVEEGEFFPKGDFSAYKMEDGASEDSENRVLSGKGNKGESKCEAEGMSDVDEVEGDETLLPFSERCLLTKLYERLQSAKNNLPSACRKWMPLSSTSSPTDLYGRFMSALYKLLDGSSDHTKFEDDCRVILGPQSYVLFTMDKLIYKLVKQLQVVASEEMDDKLLQLYAYEKLRNSGRFTDVVYHDNARLILHDDNIYRIECSSTPTCLSIQLMDYGNDKPEVMAVSMDPNFAAYLHHDFLSVVPDKREKSRIFLKSYNENKRCTKNIKKCMDGDDLSSTREAAGLTMFNGLECKISSNSSRV</sequence>
<evidence type="ECO:0000256" key="1">
    <source>
        <dbReference type="ARBA" id="ARBA00022491"/>
    </source>
</evidence>
<feature type="region of interest" description="Disordered" evidence="2">
    <location>
        <begin position="19"/>
        <end position="40"/>
    </location>
</feature>
<dbReference type="GO" id="GO:0000785">
    <property type="term" value="C:chromatin"/>
    <property type="evidence" value="ECO:0007669"/>
    <property type="project" value="TreeGrafter"/>
</dbReference>
<dbReference type="SMART" id="SM00761">
    <property type="entry name" value="HDAC_interact"/>
    <property type="match status" value="1"/>
</dbReference>
<dbReference type="GO" id="GO:0004386">
    <property type="term" value="F:helicase activity"/>
    <property type="evidence" value="ECO:0007669"/>
    <property type="project" value="UniProtKB-KW"/>
</dbReference>
<evidence type="ECO:0000313" key="5">
    <source>
        <dbReference type="Proteomes" id="UP000436088"/>
    </source>
</evidence>
<accession>A0A6A3B916</accession>
<proteinExistence type="predicted"/>
<keyword evidence="1" id="KW-0678">Repressor</keyword>
<evidence type="ECO:0000259" key="3">
    <source>
        <dbReference type="SMART" id="SM00761"/>
    </source>
</evidence>
<reference evidence="4" key="1">
    <citation type="submission" date="2019-09" db="EMBL/GenBank/DDBJ databases">
        <title>Draft genome information of white flower Hibiscus syriacus.</title>
        <authorList>
            <person name="Kim Y.-M."/>
        </authorList>
    </citation>
    <scope>NUCLEOTIDE SEQUENCE [LARGE SCALE GENOMIC DNA]</scope>
    <source>
        <strain evidence="4">YM2019G1</strain>
    </source>
</reference>
<dbReference type="InterPro" id="IPR039774">
    <property type="entry name" value="Sin3-like"/>
</dbReference>
<dbReference type="EMBL" id="VEPZ02000876">
    <property type="protein sequence ID" value="KAE8713530.1"/>
    <property type="molecule type" value="Genomic_DNA"/>
</dbReference>
<dbReference type="GO" id="GO:0000118">
    <property type="term" value="C:histone deacetylase complex"/>
    <property type="evidence" value="ECO:0007669"/>
    <property type="project" value="TreeGrafter"/>
</dbReference>
<evidence type="ECO:0000256" key="2">
    <source>
        <dbReference type="SAM" id="MobiDB-lite"/>
    </source>
</evidence>
<dbReference type="Proteomes" id="UP000436088">
    <property type="component" value="Unassembled WGS sequence"/>
</dbReference>
<dbReference type="Pfam" id="PF08295">
    <property type="entry name" value="Sin3_corepress"/>
    <property type="match status" value="1"/>
</dbReference>
<dbReference type="AlphaFoldDB" id="A0A6A3B916"/>